<dbReference type="SUPFAM" id="SSF51905">
    <property type="entry name" value="FAD/NAD(P)-binding domain"/>
    <property type="match status" value="1"/>
</dbReference>
<dbReference type="GO" id="GO:0016491">
    <property type="term" value="F:oxidoreductase activity"/>
    <property type="evidence" value="ECO:0007669"/>
    <property type="project" value="UniProtKB-KW"/>
</dbReference>
<proteinExistence type="predicted"/>
<evidence type="ECO:0000313" key="3">
    <source>
        <dbReference type="EMBL" id="KXA97330.1"/>
    </source>
</evidence>
<accession>A0A133UT63</accession>
<sequence>MEGGITGLSTAYYLSKEGHENVVVLEKEYVGSGSTGRCAAGIREQHPDEPTIKMARESKKLWDEMAEDLGFEFRRTGYLYLLYSNEEVERYKKMKELQNSLGANTRILSPEEIKQISEYINVSDVKAGSYNPEDGQVHPFDAIHELRSYLNETDIEVEEWTEVENIKLNRRNKVVVTSDENYKTDIIVNATGGWAPKIGEMMNIDIPVEPHKHQAIITEPFERDSIKPMVISMKYNGAYLFQIDRDGGILAGAEPAEEIATYDQTGTLRFERRVSEALPKFVPAMKHLKILRHWAGFYAMTEDTNPLIGEYKIDGHYLVTGGSGHGYQLGPIVGKSLTELILEGGTDMPLDYYDPYRIERREYREPSVQPG</sequence>
<comment type="caution">
    <text evidence="3">The sequence shown here is derived from an EMBL/GenBank/DDBJ whole genome shotgun (WGS) entry which is preliminary data.</text>
</comment>
<keyword evidence="4" id="KW-1185">Reference proteome</keyword>
<evidence type="ECO:0000256" key="1">
    <source>
        <dbReference type="ARBA" id="ARBA00023002"/>
    </source>
</evidence>
<dbReference type="EMBL" id="LHXR01000034">
    <property type="protein sequence ID" value="KXA97330.1"/>
    <property type="molecule type" value="Genomic_DNA"/>
</dbReference>
<dbReference type="AlphaFoldDB" id="A0A133UT63"/>
<dbReference type="Gene3D" id="3.30.9.10">
    <property type="entry name" value="D-Amino Acid Oxidase, subunit A, domain 2"/>
    <property type="match status" value="1"/>
</dbReference>
<protein>
    <recommendedName>
        <fullName evidence="2">FAD dependent oxidoreductase domain-containing protein</fullName>
    </recommendedName>
</protein>
<dbReference type="PANTHER" id="PTHR13847">
    <property type="entry name" value="SARCOSINE DEHYDROGENASE-RELATED"/>
    <property type="match status" value="1"/>
</dbReference>
<dbReference type="PANTHER" id="PTHR13847:SF287">
    <property type="entry name" value="FAD-DEPENDENT OXIDOREDUCTASE DOMAIN-CONTAINING PROTEIN 1"/>
    <property type="match status" value="1"/>
</dbReference>
<reference evidence="3 4" key="1">
    <citation type="journal article" date="2016" name="Sci. Rep.">
        <title>Metabolic traits of an uncultured archaeal lineage -MSBL1- from brine pools of the Red Sea.</title>
        <authorList>
            <person name="Mwirichia R."/>
            <person name="Alam I."/>
            <person name="Rashid M."/>
            <person name="Vinu M."/>
            <person name="Ba-Alawi W."/>
            <person name="Anthony Kamau A."/>
            <person name="Kamanda Ngugi D."/>
            <person name="Goker M."/>
            <person name="Klenk H.P."/>
            <person name="Bajic V."/>
            <person name="Stingl U."/>
        </authorList>
    </citation>
    <scope>NUCLEOTIDE SEQUENCE [LARGE SCALE GENOMIC DNA]</scope>
    <source>
        <strain evidence="3">SCGC-AAA259I09</strain>
    </source>
</reference>
<dbReference type="Pfam" id="PF01266">
    <property type="entry name" value="DAO"/>
    <property type="match status" value="1"/>
</dbReference>
<dbReference type="Gene3D" id="3.50.50.60">
    <property type="entry name" value="FAD/NAD(P)-binding domain"/>
    <property type="match status" value="1"/>
</dbReference>
<keyword evidence="1" id="KW-0560">Oxidoreductase</keyword>
<dbReference type="InterPro" id="IPR006076">
    <property type="entry name" value="FAD-dep_OxRdtase"/>
</dbReference>
<dbReference type="GO" id="GO:0005737">
    <property type="term" value="C:cytoplasm"/>
    <property type="evidence" value="ECO:0007669"/>
    <property type="project" value="TreeGrafter"/>
</dbReference>
<feature type="domain" description="FAD dependent oxidoreductase" evidence="2">
    <location>
        <begin position="3"/>
        <end position="340"/>
    </location>
</feature>
<name>A0A133UT63_9EURY</name>
<organism evidence="3 4">
    <name type="scientific">candidate division MSBL1 archaeon SCGC-AAA259I09</name>
    <dbReference type="NCBI Taxonomy" id="1698267"/>
    <lineage>
        <taxon>Archaea</taxon>
        <taxon>Methanobacteriati</taxon>
        <taxon>Methanobacteriota</taxon>
        <taxon>candidate division MSBL1</taxon>
    </lineage>
</organism>
<dbReference type="Proteomes" id="UP000070463">
    <property type="component" value="Unassembled WGS sequence"/>
</dbReference>
<evidence type="ECO:0000313" key="4">
    <source>
        <dbReference type="Proteomes" id="UP000070463"/>
    </source>
</evidence>
<gene>
    <name evidence="3" type="ORF">AKJ37_03200</name>
</gene>
<dbReference type="InterPro" id="IPR036188">
    <property type="entry name" value="FAD/NAD-bd_sf"/>
</dbReference>
<evidence type="ECO:0000259" key="2">
    <source>
        <dbReference type="Pfam" id="PF01266"/>
    </source>
</evidence>
<dbReference type="SUPFAM" id="SSF54373">
    <property type="entry name" value="FAD-linked reductases, C-terminal domain"/>
    <property type="match status" value="1"/>
</dbReference>